<feature type="transmembrane region" description="Helical" evidence="1">
    <location>
        <begin position="12"/>
        <end position="30"/>
    </location>
</feature>
<protein>
    <submittedName>
        <fullName evidence="2">Uncharacterized protein</fullName>
    </submittedName>
</protein>
<evidence type="ECO:0000256" key="1">
    <source>
        <dbReference type="SAM" id="Phobius"/>
    </source>
</evidence>
<accession>A0A919SGX4</accession>
<feature type="transmembrane region" description="Helical" evidence="1">
    <location>
        <begin position="61"/>
        <end position="82"/>
    </location>
</feature>
<evidence type="ECO:0000313" key="3">
    <source>
        <dbReference type="Proteomes" id="UP000681340"/>
    </source>
</evidence>
<keyword evidence="1" id="KW-0812">Transmembrane</keyword>
<dbReference type="RefSeq" id="WP_212990554.1">
    <property type="nucleotide sequence ID" value="NZ_BAABEA010000052.1"/>
</dbReference>
<name>A0A919SGX4_9ACTN</name>
<proteinExistence type="predicted"/>
<dbReference type="Proteomes" id="UP000681340">
    <property type="component" value="Unassembled WGS sequence"/>
</dbReference>
<dbReference type="AlphaFoldDB" id="A0A919SGX4"/>
<sequence>MSAYSSLDRTAATLGVVAMTGAAFVFLRGTFEFVQIRGAGVAVSLLLGALAVTAGRLARPVLALIAGVGFLVAAVIQVARWADGGNELGGDGSTVAWWLGLGVGLITVGITDRLWPVPSARLDNVHEEGNR</sequence>
<keyword evidence="1" id="KW-1133">Transmembrane helix</keyword>
<reference evidence="2" key="1">
    <citation type="submission" date="2021-03" db="EMBL/GenBank/DDBJ databases">
        <title>Whole genome shotgun sequence of Actinoplanes auranticolor NBRC 12245.</title>
        <authorList>
            <person name="Komaki H."/>
            <person name="Tamura T."/>
        </authorList>
    </citation>
    <scope>NUCLEOTIDE SEQUENCE</scope>
    <source>
        <strain evidence="2">NBRC 12245</strain>
    </source>
</reference>
<evidence type="ECO:0000313" key="2">
    <source>
        <dbReference type="EMBL" id="GIM71372.1"/>
    </source>
</evidence>
<keyword evidence="1" id="KW-0472">Membrane</keyword>
<keyword evidence="3" id="KW-1185">Reference proteome</keyword>
<organism evidence="2 3">
    <name type="scientific">Actinoplanes auranticolor</name>
    <dbReference type="NCBI Taxonomy" id="47988"/>
    <lineage>
        <taxon>Bacteria</taxon>
        <taxon>Bacillati</taxon>
        <taxon>Actinomycetota</taxon>
        <taxon>Actinomycetes</taxon>
        <taxon>Micromonosporales</taxon>
        <taxon>Micromonosporaceae</taxon>
        <taxon>Actinoplanes</taxon>
    </lineage>
</organism>
<dbReference type="EMBL" id="BOQL01000036">
    <property type="protein sequence ID" value="GIM71372.1"/>
    <property type="molecule type" value="Genomic_DNA"/>
</dbReference>
<comment type="caution">
    <text evidence="2">The sequence shown here is derived from an EMBL/GenBank/DDBJ whole genome shotgun (WGS) entry which is preliminary data.</text>
</comment>
<feature type="transmembrane region" description="Helical" evidence="1">
    <location>
        <begin position="36"/>
        <end position="54"/>
    </location>
</feature>
<gene>
    <name evidence="2" type="ORF">Aau02nite_45700</name>
</gene>
<feature type="transmembrane region" description="Helical" evidence="1">
    <location>
        <begin position="94"/>
        <end position="111"/>
    </location>
</feature>